<gene>
    <name evidence="2" type="ORF">H5P27_12890</name>
</gene>
<evidence type="ECO:0000313" key="3">
    <source>
        <dbReference type="Proteomes" id="UP000526501"/>
    </source>
</evidence>
<name>A0A7X1B789_9BACT</name>
<dbReference type="AlphaFoldDB" id="A0A7X1B789"/>
<feature type="transmembrane region" description="Helical" evidence="1">
    <location>
        <begin position="75"/>
        <end position="94"/>
    </location>
</feature>
<dbReference type="EMBL" id="JACHVC010000012">
    <property type="protein sequence ID" value="MBC2606942.1"/>
    <property type="molecule type" value="Genomic_DNA"/>
</dbReference>
<comment type="caution">
    <text evidence="2">The sequence shown here is derived from an EMBL/GenBank/DDBJ whole genome shotgun (WGS) entry which is preliminary data.</text>
</comment>
<evidence type="ECO:0000313" key="2">
    <source>
        <dbReference type="EMBL" id="MBC2606942.1"/>
    </source>
</evidence>
<evidence type="ECO:0000256" key="1">
    <source>
        <dbReference type="SAM" id="Phobius"/>
    </source>
</evidence>
<feature type="transmembrane region" description="Helical" evidence="1">
    <location>
        <begin position="36"/>
        <end position="55"/>
    </location>
</feature>
<sequence>MESMILPLFVVASVLAAGLGLALLQAFRRHPENWSGLLFGVNRALLVGMFLLLGLRFVEELGRPFSELVELFCQHAYAVTAPFYGVMLLLHIWANRDYFRK</sequence>
<keyword evidence="1" id="KW-0812">Transmembrane</keyword>
<dbReference type="Proteomes" id="UP000526501">
    <property type="component" value="Unassembled WGS sequence"/>
</dbReference>
<dbReference type="RefSeq" id="WP_185660811.1">
    <property type="nucleotide sequence ID" value="NZ_CAWPOO010000012.1"/>
</dbReference>
<proteinExistence type="predicted"/>
<protein>
    <submittedName>
        <fullName evidence="2">Uncharacterized protein</fullName>
    </submittedName>
</protein>
<keyword evidence="3" id="KW-1185">Reference proteome</keyword>
<keyword evidence="1" id="KW-1133">Transmembrane helix</keyword>
<accession>A0A7X1B789</accession>
<keyword evidence="1" id="KW-0472">Membrane</keyword>
<reference evidence="2 3" key="1">
    <citation type="submission" date="2020-07" db="EMBL/GenBank/DDBJ databases">
        <authorList>
            <person name="Feng X."/>
        </authorList>
    </citation>
    <scope>NUCLEOTIDE SEQUENCE [LARGE SCALE GENOMIC DNA]</scope>
    <source>
        <strain evidence="2 3">JCM23202</strain>
    </source>
</reference>
<feature type="transmembrane region" description="Helical" evidence="1">
    <location>
        <begin position="6"/>
        <end position="24"/>
    </location>
</feature>
<organism evidence="2 3">
    <name type="scientific">Pelagicoccus albus</name>
    <dbReference type="NCBI Taxonomy" id="415222"/>
    <lineage>
        <taxon>Bacteria</taxon>
        <taxon>Pseudomonadati</taxon>
        <taxon>Verrucomicrobiota</taxon>
        <taxon>Opitutia</taxon>
        <taxon>Puniceicoccales</taxon>
        <taxon>Pelagicoccaceae</taxon>
        <taxon>Pelagicoccus</taxon>
    </lineage>
</organism>